<sequence length="336" mass="39627">MKKQTAIILTLFLTTLFSCKSDRNFPEVKKLSEYKNTQFIPTLEHKISNDKNSVYCATLLFAWEEIRKQINSPLTISDEYFDLKLLDKSTSFENVLKSNEYLVSGEVDGDSIYARAEFNKSLPFDLKLQSFNKKLTFDGQKVSSFGVYGYDSYEQLQLVKIIYYKNDNNFIIKLLPKDKEHEIILFKPDQSFNSIAEMTKEIDRLTEIGKTEKKNEKINWKYYYKEEDEVIIPKFNFNIETNYTTLEGNKFNTEKQKFQIERAWQRTAFILDESGAKIESEAEITETTEAVEEEYEKPKPKKMIFDKPFLILLKRTDSKNPYFGLWTKNTELMTKE</sequence>
<gene>
    <name evidence="1" type="ORF">Q764_13820</name>
</gene>
<protein>
    <recommendedName>
        <fullName evidence="3">Serpin domain-containing protein</fullName>
    </recommendedName>
</protein>
<dbReference type="EMBL" id="JRLW01000034">
    <property type="protein sequence ID" value="KGO86078.1"/>
    <property type="molecule type" value="Genomic_DNA"/>
</dbReference>
<dbReference type="OrthoDB" id="1953107at2"/>
<dbReference type="PROSITE" id="PS51257">
    <property type="entry name" value="PROKAR_LIPOPROTEIN"/>
    <property type="match status" value="1"/>
</dbReference>
<dbReference type="Gene3D" id="2.30.39.10">
    <property type="entry name" value="Alpha-1-antitrypsin, domain 1"/>
    <property type="match status" value="1"/>
</dbReference>
<dbReference type="RefSeq" id="WP_026980963.1">
    <property type="nucleotide sequence ID" value="NZ_AUCZ01000020.1"/>
</dbReference>
<dbReference type="InterPro" id="IPR042185">
    <property type="entry name" value="Serpin_sf_2"/>
</dbReference>
<evidence type="ECO:0000313" key="2">
    <source>
        <dbReference type="Proteomes" id="UP000030121"/>
    </source>
</evidence>
<dbReference type="SUPFAM" id="SSF56574">
    <property type="entry name" value="Serpins"/>
    <property type="match status" value="1"/>
</dbReference>
<reference evidence="1 2" key="1">
    <citation type="submission" date="2013-09" db="EMBL/GenBank/DDBJ databases">
        <authorList>
            <person name="Zeng Z."/>
            <person name="Chen C."/>
        </authorList>
    </citation>
    <scope>NUCLEOTIDE SEQUENCE [LARGE SCALE GENOMIC DNA]</scope>
    <source>
        <strain evidence="1 2">GH29-5</strain>
    </source>
</reference>
<evidence type="ECO:0000313" key="1">
    <source>
        <dbReference type="EMBL" id="KGO86078.1"/>
    </source>
</evidence>
<name>A0A0A2M3N9_9FLAO</name>
<accession>A0A0A2M3N9</accession>
<evidence type="ECO:0008006" key="3">
    <source>
        <dbReference type="Google" id="ProtNLM"/>
    </source>
</evidence>
<dbReference type="STRING" id="1121899.GCA_000430025_02669"/>
<dbReference type="AlphaFoldDB" id="A0A0A2M3N9"/>
<keyword evidence="2" id="KW-1185">Reference proteome</keyword>
<comment type="caution">
    <text evidence="1">The sequence shown here is derived from an EMBL/GenBank/DDBJ whole genome shotgun (WGS) entry which is preliminary data.</text>
</comment>
<proteinExistence type="predicted"/>
<dbReference type="eggNOG" id="ENOG5032IWK">
    <property type="taxonomic scope" value="Bacteria"/>
</dbReference>
<dbReference type="Proteomes" id="UP000030121">
    <property type="component" value="Unassembled WGS sequence"/>
</dbReference>
<dbReference type="InterPro" id="IPR036186">
    <property type="entry name" value="Serpin_sf"/>
</dbReference>
<organism evidence="1 2">
    <name type="scientific">Flavobacterium suncheonense GH29-5 = DSM 17707</name>
    <dbReference type="NCBI Taxonomy" id="1121899"/>
    <lineage>
        <taxon>Bacteria</taxon>
        <taxon>Pseudomonadati</taxon>
        <taxon>Bacteroidota</taxon>
        <taxon>Flavobacteriia</taxon>
        <taxon>Flavobacteriales</taxon>
        <taxon>Flavobacteriaceae</taxon>
        <taxon>Flavobacterium</taxon>
    </lineage>
</organism>